<dbReference type="Gene3D" id="3.40.50.720">
    <property type="entry name" value="NAD(P)-binding Rossmann-like Domain"/>
    <property type="match status" value="1"/>
</dbReference>
<dbReference type="KEGG" id="pcq:PcP3B5_31920"/>
<dbReference type="InterPro" id="IPR036291">
    <property type="entry name" value="NAD(P)-bd_dom_sf"/>
</dbReference>
<sequence>MTCAEHYIVIGDNALAYNAWRELSARGQAAIRLLPSRTSTAAPDAVLGDPQDAEVLRRAGAERAVAILAMLDDDSHNLAVLRALQALACSALTVVTVNDSRNLPRIRQLRPGAVIAPVMEDGGVAARIVQGGQIPLDLLPHCVLQQESAAGEHGFS</sequence>
<dbReference type="Pfam" id="PF02254">
    <property type="entry name" value="TrkA_N"/>
    <property type="match status" value="1"/>
</dbReference>
<dbReference type="EMBL" id="CP015878">
    <property type="protein sequence ID" value="ANI15301.1"/>
    <property type="molecule type" value="Genomic_DNA"/>
</dbReference>
<evidence type="ECO:0000259" key="1">
    <source>
        <dbReference type="Pfam" id="PF02254"/>
    </source>
</evidence>
<dbReference type="Proteomes" id="UP000077748">
    <property type="component" value="Chromosome"/>
</dbReference>
<reference evidence="2 3" key="1">
    <citation type="submission" date="2016-05" db="EMBL/GenBank/DDBJ databases">
        <title>Genome Sequence of Pseudomonas citronellolis Strain SJTE-3, an Estrogens and Persistent Organic Pollutants degradation strain.</title>
        <authorList>
            <person name="Liang R."/>
        </authorList>
    </citation>
    <scope>NUCLEOTIDE SEQUENCE [LARGE SCALE GENOMIC DNA]</scope>
    <source>
        <strain evidence="2 3">SJTE-3</strain>
    </source>
</reference>
<dbReference type="GeneID" id="72996271"/>
<dbReference type="AlphaFoldDB" id="A0A127MU23"/>
<accession>A0A127MU23</accession>
<dbReference type="SUPFAM" id="SSF51735">
    <property type="entry name" value="NAD(P)-binding Rossmann-fold domains"/>
    <property type="match status" value="1"/>
</dbReference>
<dbReference type="GO" id="GO:0006813">
    <property type="term" value="P:potassium ion transport"/>
    <property type="evidence" value="ECO:0007669"/>
    <property type="project" value="InterPro"/>
</dbReference>
<protein>
    <recommendedName>
        <fullName evidence="1">RCK N-terminal domain-containing protein</fullName>
    </recommendedName>
</protein>
<dbReference type="InterPro" id="IPR050721">
    <property type="entry name" value="Trk_Ktr_HKT_K-transport"/>
</dbReference>
<dbReference type="STRING" id="53408.A9C11_15490"/>
<evidence type="ECO:0000313" key="2">
    <source>
        <dbReference type="EMBL" id="ANI15301.1"/>
    </source>
</evidence>
<dbReference type="PANTHER" id="PTHR43833">
    <property type="entry name" value="POTASSIUM CHANNEL PROTEIN 2-RELATED-RELATED"/>
    <property type="match status" value="1"/>
</dbReference>
<organism evidence="2 3">
    <name type="scientific">Pseudomonas citronellolis</name>
    <dbReference type="NCBI Taxonomy" id="53408"/>
    <lineage>
        <taxon>Bacteria</taxon>
        <taxon>Pseudomonadati</taxon>
        <taxon>Pseudomonadota</taxon>
        <taxon>Gammaproteobacteria</taxon>
        <taxon>Pseudomonadales</taxon>
        <taxon>Pseudomonadaceae</taxon>
        <taxon>Pseudomonas</taxon>
    </lineage>
</organism>
<proteinExistence type="predicted"/>
<dbReference type="RefSeq" id="WP_051879241.1">
    <property type="nucleotide sequence ID" value="NZ_CP014158.1"/>
</dbReference>
<evidence type="ECO:0000313" key="3">
    <source>
        <dbReference type="Proteomes" id="UP000077748"/>
    </source>
</evidence>
<dbReference type="InterPro" id="IPR003148">
    <property type="entry name" value="RCK_N"/>
</dbReference>
<gene>
    <name evidence="2" type="ORF">A9C11_15490</name>
</gene>
<dbReference type="PANTHER" id="PTHR43833:SF11">
    <property type="entry name" value="VOLTAGE-GATED POTASSIUM CHANNEL KCH"/>
    <property type="match status" value="1"/>
</dbReference>
<name>A0A127MU23_9PSED</name>
<feature type="domain" description="RCK N-terminal" evidence="1">
    <location>
        <begin position="7"/>
        <end position="115"/>
    </location>
</feature>